<reference evidence="2 3" key="1">
    <citation type="submission" date="2023-11" db="EMBL/GenBank/DDBJ databases">
        <title>MicrobeMod: A computational toolkit for identifying prokaryotic methylation and restriction-modification with nanopore sequencing.</title>
        <authorList>
            <person name="Crits-Christoph A."/>
            <person name="Kang S.C."/>
            <person name="Lee H."/>
            <person name="Ostrov N."/>
        </authorList>
    </citation>
    <scope>NUCLEOTIDE SEQUENCE [LARGE SCALE GENOMIC DNA]</scope>
    <source>
        <strain evidence="2 3">ATCC BAA-805</strain>
    </source>
</reference>
<protein>
    <recommendedName>
        <fullName evidence="4">DUF3311 domain-containing protein</fullName>
    </recommendedName>
</protein>
<proteinExistence type="predicted"/>
<dbReference type="Proteomes" id="UP001324794">
    <property type="component" value="Chromosome"/>
</dbReference>
<feature type="transmembrane region" description="Helical" evidence="1">
    <location>
        <begin position="37"/>
        <end position="55"/>
    </location>
</feature>
<evidence type="ECO:0000313" key="2">
    <source>
        <dbReference type="EMBL" id="WQH12198.1"/>
    </source>
</evidence>
<name>A0ABZ0YKB9_9GAMM</name>
<keyword evidence="1" id="KW-0812">Transmembrane</keyword>
<evidence type="ECO:0000256" key="1">
    <source>
        <dbReference type="SAM" id="Phobius"/>
    </source>
</evidence>
<accession>A0ABZ0YKB9</accession>
<dbReference type="RefSeq" id="WP_223288516.1">
    <property type="nucleotide sequence ID" value="NZ_CP140255.1"/>
</dbReference>
<organism evidence="2 3">
    <name type="scientific">Vreelandella neptunia</name>
    <dbReference type="NCBI Taxonomy" id="115551"/>
    <lineage>
        <taxon>Bacteria</taxon>
        <taxon>Pseudomonadati</taxon>
        <taxon>Pseudomonadota</taxon>
        <taxon>Gammaproteobacteria</taxon>
        <taxon>Oceanospirillales</taxon>
        <taxon>Halomonadaceae</taxon>
        <taxon>Vreelandella</taxon>
    </lineage>
</organism>
<dbReference type="EMBL" id="CP140255">
    <property type="protein sequence ID" value="WQH12198.1"/>
    <property type="molecule type" value="Genomic_DNA"/>
</dbReference>
<gene>
    <name evidence="2" type="ORF">SR894_18895</name>
</gene>
<keyword evidence="1" id="KW-1133">Transmembrane helix</keyword>
<keyword evidence="1" id="KW-0472">Membrane</keyword>
<sequence>MTKQRKYFFMVISLFPLIPLSAWLFGPGSLASQLVGYGYMFIFICYWLWSASFVIKGNSRFSKKIKKENKDEKEI</sequence>
<feature type="transmembrane region" description="Helical" evidence="1">
    <location>
        <begin position="7"/>
        <end position="25"/>
    </location>
</feature>
<evidence type="ECO:0008006" key="4">
    <source>
        <dbReference type="Google" id="ProtNLM"/>
    </source>
</evidence>
<keyword evidence="3" id="KW-1185">Reference proteome</keyword>
<evidence type="ECO:0000313" key="3">
    <source>
        <dbReference type="Proteomes" id="UP001324794"/>
    </source>
</evidence>